<name>A0A4R1I7S9_ANCAQ</name>
<dbReference type="InterPro" id="IPR014031">
    <property type="entry name" value="Ketoacyl_synth_C"/>
</dbReference>
<dbReference type="SUPFAM" id="SSF53901">
    <property type="entry name" value="Thiolase-like"/>
    <property type="match status" value="2"/>
</dbReference>
<dbReference type="SMART" id="SM00825">
    <property type="entry name" value="PKS_KS"/>
    <property type="match status" value="1"/>
</dbReference>
<dbReference type="OrthoDB" id="9808669at2"/>
<dbReference type="PROSITE" id="PS52004">
    <property type="entry name" value="KS3_2"/>
    <property type="match status" value="1"/>
</dbReference>
<dbReference type="InterPro" id="IPR016039">
    <property type="entry name" value="Thiolase-like"/>
</dbReference>
<gene>
    <name evidence="6" type="ORF">EV667_1173</name>
</gene>
<dbReference type="InterPro" id="IPR014030">
    <property type="entry name" value="Ketoacyl_synth_N"/>
</dbReference>
<dbReference type="InterPro" id="IPR020841">
    <property type="entry name" value="PKS_Beta-ketoAc_synthase_dom"/>
</dbReference>
<dbReference type="EMBL" id="SMFY01000001">
    <property type="protein sequence ID" value="TCK31068.1"/>
    <property type="molecule type" value="Genomic_DNA"/>
</dbReference>
<keyword evidence="3 4" id="KW-0808">Transferase</keyword>
<dbReference type="InterPro" id="IPR018201">
    <property type="entry name" value="Ketoacyl_synth_AS"/>
</dbReference>
<dbReference type="Proteomes" id="UP000295030">
    <property type="component" value="Unassembled WGS sequence"/>
</dbReference>
<evidence type="ECO:0000313" key="6">
    <source>
        <dbReference type="EMBL" id="TCK31068.1"/>
    </source>
</evidence>
<evidence type="ECO:0000256" key="4">
    <source>
        <dbReference type="RuleBase" id="RU003694"/>
    </source>
</evidence>
<dbReference type="GO" id="GO:0004315">
    <property type="term" value="F:3-oxoacyl-[acyl-carrier-protein] synthase activity"/>
    <property type="evidence" value="ECO:0007669"/>
    <property type="project" value="InterPro"/>
</dbReference>
<evidence type="ECO:0000313" key="7">
    <source>
        <dbReference type="Proteomes" id="UP000295030"/>
    </source>
</evidence>
<dbReference type="CDD" id="cd00834">
    <property type="entry name" value="KAS_I_II"/>
    <property type="match status" value="1"/>
</dbReference>
<dbReference type="PROSITE" id="PS00606">
    <property type="entry name" value="KS3_1"/>
    <property type="match status" value="1"/>
</dbReference>
<feature type="domain" description="Ketosynthase family 3 (KS3)" evidence="5">
    <location>
        <begin position="2"/>
        <end position="401"/>
    </location>
</feature>
<organism evidence="6 7">
    <name type="scientific">Ancylobacter aquaticus</name>
    <dbReference type="NCBI Taxonomy" id="100"/>
    <lineage>
        <taxon>Bacteria</taxon>
        <taxon>Pseudomonadati</taxon>
        <taxon>Pseudomonadota</taxon>
        <taxon>Alphaproteobacteria</taxon>
        <taxon>Hyphomicrobiales</taxon>
        <taxon>Xanthobacteraceae</taxon>
        <taxon>Ancylobacter</taxon>
    </lineage>
</organism>
<protein>
    <submittedName>
        <fullName evidence="6">Nodulation protein E</fullName>
    </submittedName>
</protein>
<evidence type="ECO:0000256" key="2">
    <source>
        <dbReference type="ARBA" id="ARBA00008467"/>
    </source>
</evidence>
<reference evidence="6 7" key="1">
    <citation type="submission" date="2019-03" db="EMBL/GenBank/DDBJ databases">
        <title>Genomic Encyclopedia of Type Strains, Phase IV (KMG-IV): sequencing the most valuable type-strain genomes for metagenomic binning, comparative biology and taxonomic classification.</title>
        <authorList>
            <person name="Goeker M."/>
        </authorList>
    </citation>
    <scope>NUCLEOTIDE SEQUENCE [LARGE SCALE GENOMIC DNA]</scope>
    <source>
        <strain evidence="6 7">DSM 101</strain>
    </source>
</reference>
<comment type="caution">
    <text evidence="6">The sequence shown here is derived from an EMBL/GenBank/DDBJ whole genome shotgun (WGS) entry which is preliminary data.</text>
</comment>
<evidence type="ECO:0000256" key="1">
    <source>
        <dbReference type="ARBA" id="ARBA00005194"/>
    </source>
</evidence>
<comment type="pathway">
    <text evidence="1">Lipid metabolism; fatty acid biosynthesis.</text>
</comment>
<dbReference type="Gene3D" id="3.40.47.10">
    <property type="match status" value="2"/>
</dbReference>
<comment type="similarity">
    <text evidence="2 4">Belongs to the thiolase-like superfamily. Beta-ketoacyl-ACP synthases family.</text>
</comment>
<dbReference type="GO" id="GO:0006633">
    <property type="term" value="P:fatty acid biosynthetic process"/>
    <property type="evidence" value="ECO:0007669"/>
    <property type="project" value="InterPro"/>
</dbReference>
<dbReference type="RefSeq" id="WP_131834318.1">
    <property type="nucleotide sequence ID" value="NZ_SMFY01000001.1"/>
</dbReference>
<dbReference type="Pfam" id="PF02801">
    <property type="entry name" value="Ketoacyl-synt_C"/>
    <property type="match status" value="1"/>
</dbReference>
<sequence>MTSRVAITGLGSLSALGNDVSAHLAGLRAGTVGIGETRSIDVSSMKTKISAEVRGFVPEEHFEPRQLGLVDRTSQFAVVAARQALADAGPALEGVARHRVGAIFAASVGFHAVDDSYRKLYAEGAARPHPFTVPRAMPSGQVSHVTMDLGIHGPSFSIASACSSAAHSIGTAFHMVRAGMLDVAVAGGGESQLTYGMLKSWEALRVLAPEACRPFSKDRAGLVIGEGAGAVVLENMDRAIARGATIHAELVGFGMSADGMDITAPDMASAAASMRFALEDAGLAPEAIGYVSAHGTATVLNDRTEAGALRLVFGDHLARLPVSSSKSQYGHTMNASGALDFVTTVLALREGFLPPTMGFREADPDCDLDCVPNASRPAAIEAAISSSFAFGGLNAVLAVKRYGG</sequence>
<keyword evidence="7" id="KW-1185">Reference proteome</keyword>
<dbReference type="Pfam" id="PF00109">
    <property type="entry name" value="ketoacyl-synt"/>
    <property type="match status" value="1"/>
</dbReference>
<accession>A0A4R1I7S9</accession>
<dbReference type="PANTHER" id="PTHR11712:SF336">
    <property type="entry name" value="3-OXOACYL-[ACYL-CARRIER-PROTEIN] SYNTHASE, MITOCHONDRIAL"/>
    <property type="match status" value="1"/>
</dbReference>
<evidence type="ECO:0000259" key="5">
    <source>
        <dbReference type="PROSITE" id="PS52004"/>
    </source>
</evidence>
<evidence type="ECO:0000256" key="3">
    <source>
        <dbReference type="ARBA" id="ARBA00022679"/>
    </source>
</evidence>
<proteinExistence type="inferred from homology"/>
<dbReference type="PANTHER" id="PTHR11712">
    <property type="entry name" value="POLYKETIDE SYNTHASE-RELATED"/>
    <property type="match status" value="1"/>
</dbReference>
<dbReference type="AlphaFoldDB" id="A0A4R1I7S9"/>
<dbReference type="InterPro" id="IPR000794">
    <property type="entry name" value="Beta-ketoacyl_synthase"/>
</dbReference>